<feature type="transmembrane region" description="Helical" evidence="8">
    <location>
        <begin position="163"/>
        <end position="185"/>
    </location>
</feature>
<evidence type="ECO:0000313" key="11">
    <source>
        <dbReference type="Proteomes" id="UP000632154"/>
    </source>
</evidence>
<feature type="domain" description="Na+/H+ antiporter MnhB subunit-related protein" evidence="9">
    <location>
        <begin position="107"/>
        <end position="227"/>
    </location>
</feature>
<feature type="transmembrane region" description="Helical" evidence="8">
    <location>
        <begin position="133"/>
        <end position="151"/>
    </location>
</feature>
<evidence type="ECO:0000256" key="1">
    <source>
        <dbReference type="ARBA" id="ARBA00004651"/>
    </source>
</evidence>
<feature type="region of interest" description="Disordered" evidence="7">
    <location>
        <begin position="1"/>
        <end position="46"/>
    </location>
</feature>
<name>A0ABQ3KAM6_9DEIO</name>
<reference evidence="11" key="1">
    <citation type="journal article" date="2019" name="Int. J. Syst. Evol. Microbiol.">
        <title>The Global Catalogue of Microorganisms (GCM) 10K type strain sequencing project: providing services to taxonomists for standard genome sequencing and annotation.</title>
        <authorList>
            <consortium name="The Broad Institute Genomics Platform"/>
            <consortium name="The Broad Institute Genome Sequencing Center for Infectious Disease"/>
            <person name="Wu L."/>
            <person name="Ma J."/>
        </authorList>
    </citation>
    <scope>NUCLEOTIDE SEQUENCE [LARGE SCALE GENOMIC DNA]</scope>
    <source>
        <strain evidence="11">CGMCC 1.18439</strain>
    </source>
</reference>
<organism evidence="10 11">
    <name type="scientific">Deinococcus piscis</name>
    <dbReference type="NCBI Taxonomy" id="394230"/>
    <lineage>
        <taxon>Bacteria</taxon>
        <taxon>Thermotogati</taxon>
        <taxon>Deinococcota</taxon>
        <taxon>Deinococci</taxon>
        <taxon>Deinococcales</taxon>
        <taxon>Deinococcaceae</taxon>
        <taxon>Deinococcus</taxon>
    </lineage>
</organism>
<gene>
    <name evidence="10" type="ORF">GCM10017783_22590</name>
</gene>
<comment type="caution">
    <text evidence="10">The sequence shown here is derived from an EMBL/GenBank/DDBJ whole genome shotgun (WGS) entry which is preliminary data.</text>
</comment>
<evidence type="ECO:0000256" key="3">
    <source>
        <dbReference type="ARBA" id="ARBA00022475"/>
    </source>
</evidence>
<sequence>MSPKRIAARIHHARKASRAARPKVRTPKAQEQYQRAVSQRQLATPKERAMRRAAHFLAENAEDHEQQRTDATTPWTAQTVDLEPVDGNWELRPEHEDLRESLSNDPIVNTVTLPAFALILLMTLLMFWRGHQLPGGGFVGGALTVCALLLYRISAHSSALNINFTRLIPIGLSIAFMTGLVPYLLNKGFLKSDYGYLTTFITGEFEWASAMLFDLGVFLSVLGGAMTITESLIDIAPGELTEDDR</sequence>
<evidence type="ECO:0000256" key="6">
    <source>
        <dbReference type="ARBA" id="ARBA00023136"/>
    </source>
</evidence>
<dbReference type="EMBL" id="BNAL01000036">
    <property type="protein sequence ID" value="GHG09574.1"/>
    <property type="molecule type" value="Genomic_DNA"/>
</dbReference>
<comment type="similarity">
    <text evidence="2">Belongs to the CPA3 antiporters (TC 2.A.63) subunit B family.</text>
</comment>
<keyword evidence="6 8" id="KW-0472">Membrane</keyword>
<keyword evidence="4 8" id="KW-0812">Transmembrane</keyword>
<keyword evidence="5 8" id="KW-1133">Transmembrane helix</keyword>
<dbReference type="RefSeq" id="WP_229839096.1">
    <property type="nucleotide sequence ID" value="NZ_BNAL01000036.1"/>
</dbReference>
<dbReference type="Pfam" id="PF04039">
    <property type="entry name" value="MnhB"/>
    <property type="match status" value="1"/>
</dbReference>
<feature type="transmembrane region" description="Helical" evidence="8">
    <location>
        <begin position="205"/>
        <end position="225"/>
    </location>
</feature>
<accession>A0ABQ3KAM6</accession>
<feature type="transmembrane region" description="Helical" evidence="8">
    <location>
        <begin position="107"/>
        <end position="127"/>
    </location>
</feature>
<comment type="subcellular location">
    <subcellularLocation>
        <location evidence="1">Cell membrane</location>
        <topology evidence="1">Multi-pass membrane protein</topology>
    </subcellularLocation>
</comment>
<evidence type="ECO:0000313" key="10">
    <source>
        <dbReference type="EMBL" id="GHG09574.1"/>
    </source>
</evidence>
<evidence type="ECO:0000259" key="9">
    <source>
        <dbReference type="Pfam" id="PF04039"/>
    </source>
</evidence>
<evidence type="ECO:0000256" key="8">
    <source>
        <dbReference type="SAM" id="Phobius"/>
    </source>
</evidence>
<dbReference type="Proteomes" id="UP000632154">
    <property type="component" value="Unassembled WGS sequence"/>
</dbReference>
<dbReference type="PANTHER" id="PTHR33932:SF4">
    <property type="entry name" value="NA(+)_H(+) ANTIPORTER SUBUNIT B"/>
    <property type="match status" value="1"/>
</dbReference>
<evidence type="ECO:0000256" key="4">
    <source>
        <dbReference type="ARBA" id="ARBA00022692"/>
    </source>
</evidence>
<dbReference type="InterPro" id="IPR007182">
    <property type="entry name" value="MnhB"/>
</dbReference>
<proteinExistence type="inferred from homology"/>
<keyword evidence="3" id="KW-1003">Cell membrane</keyword>
<evidence type="ECO:0000256" key="7">
    <source>
        <dbReference type="SAM" id="MobiDB-lite"/>
    </source>
</evidence>
<evidence type="ECO:0000256" key="2">
    <source>
        <dbReference type="ARBA" id="ARBA00009425"/>
    </source>
</evidence>
<keyword evidence="11" id="KW-1185">Reference proteome</keyword>
<feature type="compositionally biased region" description="Basic residues" evidence="7">
    <location>
        <begin position="1"/>
        <end position="26"/>
    </location>
</feature>
<dbReference type="InterPro" id="IPR050622">
    <property type="entry name" value="CPA3_antiporter_subunitB"/>
</dbReference>
<evidence type="ECO:0000256" key="5">
    <source>
        <dbReference type="ARBA" id="ARBA00022989"/>
    </source>
</evidence>
<protein>
    <recommendedName>
        <fullName evidence="9">Na+/H+ antiporter MnhB subunit-related protein domain-containing protein</fullName>
    </recommendedName>
</protein>
<dbReference type="PANTHER" id="PTHR33932">
    <property type="entry name" value="NA(+)/H(+) ANTIPORTER SUBUNIT B"/>
    <property type="match status" value="1"/>
</dbReference>
<feature type="compositionally biased region" description="Polar residues" evidence="7">
    <location>
        <begin position="29"/>
        <end position="42"/>
    </location>
</feature>